<evidence type="ECO:0000313" key="2">
    <source>
        <dbReference type="EMBL" id="KAE9587422.1"/>
    </source>
</evidence>
<sequence length="139" mass="15711">MAALTAEGQRRKAAAATWPWVRVATRTNPSRAKGSSDGAILNREELSSLEPNRSQLLPRRITPLLIWMFIPYHLSSSIQIGKGMKSLTIIFFISPRRSDCRMNSDWNLLLFSLLIIYGPLIAHFDAYHCCPTNQHITDS</sequence>
<keyword evidence="3" id="KW-1185">Reference proteome</keyword>
<organism evidence="2 3">
    <name type="scientific">Lupinus albus</name>
    <name type="common">White lupine</name>
    <name type="synonym">Lupinus termis</name>
    <dbReference type="NCBI Taxonomy" id="3870"/>
    <lineage>
        <taxon>Eukaryota</taxon>
        <taxon>Viridiplantae</taxon>
        <taxon>Streptophyta</taxon>
        <taxon>Embryophyta</taxon>
        <taxon>Tracheophyta</taxon>
        <taxon>Spermatophyta</taxon>
        <taxon>Magnoliopsida</taxon>
        <taxon>eudicotyledons</taxon>
        <taxon>Gunneridae</taxon>
        <taxon>Pentapetalae</taxon>
        <taxon>rosids</taxon>
        <taxon>fabids</taxon>
        <taxon>Fabales</taxon>
        <taxon>Fabaceae</taxon>
        <taxon>Papilionoideae</taxon>
        <taxon>50 kb inversion clade</taxon>
        <taxon>genistoids sensu lato</taxon>
        <taxon>core genistoids</taxon>
        <taxon>Genisteae</taxon>
        <taxon>Lupinus</taxon>
    </lineage>
</organism>
<accession>A0A6A4NC72</accession>
<comment type="caution">
    <text evidence="2">The sequence shown here is derived from an EMBL/GenBank/DDBJ whole genome shotgun (WGS) entry which is preliminary data.</text>
</comment>
<name>A0A6A4NC72_LUPAL</name>
<feature type="transmembrane region" description="Helical" evidence="1">
    <location>
        <begin position="106"/>
        <end position="124"/>
    </location>
</feature>
<reference evidence="3" key="1">
    <citation type="journal article" date="2020" name="Nat. Commun.">
        <title>Genome sequence of the cluster root forming white lupin.</title>
        <authorList>
            <person name="Hufnagel B."/>
            <person name="Marques A."/>
            <person name="Soriano A."/>
            <person name="Marques L."/>
            <person name="Divol F."/>
            <person name="Doumas P."/>
            <person name="Sallet E."/>
            <person name="Mancinotti D."/>
            <person name="Carrere S."/>
            <person name="Marande W."/>
            <person name="Arribat S."/>
            <person name="Keller J."/>
            <person name="Huneau C."/>
            <person name="Blein T."/>
            <person name="Aime D."/>
            <person name="Laguerre M."/>
            <person name="Taylor J."/>
            <person name="Schubert V."/>
            <person name="Nelson M."/>
            <person name="Geu-Flores F."/>
            <person name="Crespi M."/>
            <person name="Gallardo-Guerrero K."/>
            <person name="Delaux P.-M."/>
            <person name="Salse J."/>
            <person name="Berges H."/>
            <person name="Guyot R."/>
            <person name="Gouzy J."/>
            <person name="Peret B."/>
        </authorList>
    </citation>
    <scope>NUCLEOTIDE SEQUENCE [LARGE SCALE GENOMIC DNA]</scope>
    <source>
        <strain evidence="3">cv. Amiga</strain>
    </source>
</reference>
<keyword evidence="1" id="KW-1133">Transmembrane helix</keyword>
<keyword evidence="1" id="KW-0472">Membrane</keyword>
<dbReference type="EMBL" id="WOCE01000023">
    <property type="protein sequence ID" value="KAE9587422.1"/>
    <property type="molecule type" value="Genomic_DNA"/>
</dbReference>
<gene>
    <name evidence="2" type="ORF">Lalb_Chr23g0273451</name>
</gene>
<keyword evidence="1" id="KW-0812">Transmembrane</keyword>
<evidence type="ECO:0000256" key="1">
    <source>
        <dbReference type="SAM" id="Phobius"/>
    </source>
</evidence>
<dbReference type="AlphaFoldDB" id="A0A6A4NC72"/>
<evidence type="ECO:0000313" key="3">
    <source>
        <dbReference type="Proteomes" id="UP000447434"/>
    </source>
</evidence>
<dbReference type="Proteomes" id="UP000447434">
    <property type="component" value="Chromosome 23"/>
</dbReference>
<proteinExistence type="predicted"/>
<protein>
    <submittedName>
        <fullName evidence="2">Uncharacterized protein</fullName>
    </submittedName>
</protein>